<proteinExistence type="predicted"/>
<evidence type="ECO:0000313" key="3">
    <source>
        <dbReference type="Proteomes" id="UP000005801"/>
    </source>
</evidence>
<dbReference type="Proteomes" id="UP000005801">
    <property type="component" value="Unassembled WGS sequence"/>
</dbReference>
<feature type="transmembrane region" description="Helical" evidence="1">
    <location>
        <begin position="65"/>
        <end position="91"/>
    </location>
</feature>
<evidence type="ECO:0000313" key="2">
    <source>
        <dbReference type="EMBL" id="EDM77463.1"/>
    </source>
</evidence>
<sequence length="151" mass="15583">MNEPEHNPYAAPTSHDATSGGPAVNFALSDEQRQLIAKAALFAIIAGGLNISATLLSLLGDGINASIFTASNLVIVGLMGLVPAFMIVAGVSLRRLAKADDDRQGLVSGLRALHVAFLIKGTAMIIVVSLGLLTILAVFLGLGRGLGDMMF</sequence>
<reference evidence="2 3" key="1">
    <citation type="submission" date="2007-06" db="EMBL/GenBank/DDBJ databases">
        <authorList>
            <person name="Shimkets L."/>
            <person name="Ferriera S."/>
            <person name="Johnson J."/>
            <person name="Kravitz S."/>
            <person name="Beeson K."/>
            <person name="Sutton G."/>
            <person name="Rogers Y.-H."/>
            <person name="Friedman R."/>
            <person name="Frazier M."/>
            <person name="Venter J.C."/>
        </authorList>
    </citation>
    <scope>NUCLEOTIDE SEQUENCE [LARGE SCALE GENOMIC DNA]</scope>
    <source>
        <strain evidence="2 3">SIR-1</strain>
    </source>
</reference>
<comment type="caution">
    <text evidence="2">The sequence shown here is derived from an EMBL/GenBank/DDBJ whole genome shotgun (WGS) entry which is preliminary data.</text>
</comment>
<gene>
    <name evidence="2" type="ORF">PPSIR1_24804</name>
</gene>
<dbReference type="STRING" id="391625.PPSIR1_24804"/>
<dbReference type="AlphaFoldDB" id="A6G9F5"/>
<accession>A6G9F5</accession>
<dbReference type="EMBL" id="ABCS01000045">
    <property type="protein sequence ID" value="EDM77463.1"/>
    <property type="molecule type" value="Genomic_DNA"/>
</dbReference>
<keyword evidence="3" id="KW-1185">Reference proteome</keyword>
<keyword evidence="1" id="KW-0812">Transmembrane</keyword>
<feature type="transmembrane region" description="Helical" evidence="1">
    <location>
        <begin position="39"/>
        <end position="59"/>
    </location>
</feature>
<evidence type="ECO:0000256" key="1">
    <source>
        <dbReference type="SAM" id="Phobius"/>
    </source>
</evidence>
<keyword evidence="1" id="KW-0472">Membrane</keyword>
<keyword evidence="1" id="KW-1133">Transmembrane helix</keyword>
<organism evidence="2 3">
    <name type="scientific">Plesiocystis pacifica SIR-1</name>
    <dbReference type="NCBI Taxonomy" id="391625"/>
    <lineage>
        <taxon>Bacteria</taxon>
        <taxon>Pseudomonadati</taxon>
        <taxon>Myxococcota</taxon>
        <taxon>Polyangia</taxon>
        <taxon>Nannocystales</taxon>
        <taxon>Nannocystaceae</taxon>
        <taxon>Plesiocystis</taxon>
    </lineage>
</organism>
<name>A6G9F5_9BACT</name>
<dbReference type="RefSeq" id="WP_006973350.1">
    <property type="nucleotide sequence ID" value="NZ_ABCS01000045.1"/>
</dbReference>
<feature type="transmembrane region" description="Helical" evidence="1">
    <location>
        <begin position="112"/>
        <end position="142"/>
    </location>
</feature>
<protein>
    <submittedName>
        <fullName evidence="2">Uncharacterized protein</fullName>
    </submittedName>
</protein>